<dbReference type="InterPro" id="IPR024934">
    <property type="entry name" value="Rubredoxin-like_dom"/>
</dbReference>
<dbReference type="InterPro" id="IPR009078">
    <property type="entry name" value="Ferritin-like_SF"/>
</dbReference>
<dbReference type="PANTHER" id="PTHR43865">
    <property type="entry name" value="RUBRERYTHRIN-RELATED"/>
    <property type="match status" value="1"/>
</dbReference>
<dbReference type="PROSITE" id="PS50903">
    <property type="entry name" value="RUBREDOXIN_LIKE"/>
    <property type="match status" value="1"/>
</dbReference>
<dbReference type="AlphaFoldDB" id="A0A1M5V0P1"/>
<dbReference type="InterPro" id="IPR012347">
    <property type="entry name" value="Ferritin-like"/>
</dbReference>
<dbReference type="Gene3D" id="2.20.28.10">
    <property type="match status" value="1"/>
</dbReference>
<evidence type="ECO:0000313" key="9">
    <source>
        <dbReference type="Proteomes" id="UP000184139"/>
    </source>
</evidence>
<evidence type="ECO:0000259" key="7">
    <source>
        <dbReference type="PROSITE" id="PS50905"/>
    </source>
</evidence>
<dbReference type="GO" id="GO:0005506">
    <property type="term" value="F:iron ion binding"/>
    <property type="evidence" value="ECO:0007669"/>
    <property type="project" value="InterPro"/>
</dbReference>
<gene>
    <name evidence="8" type="ORF">SAMN02745124_01458</name>
</gene>
<dbReference type="CDD" id="cd01041">
    <property type="entry name" value="Rubrerythrin"/>
    <property type="match status" value="1"/>
</dbReference>
<keyword evidence="4" id="KW-0249">Electron transport</keyword>
<evidence type="ECO:0000256" key="2">
    <source>
        <dbReference type="ARBA" id="ARBA00022448"/>
    </source>
</evidence>
<dbReference type="GO" id="GO:0016491">
    <property type="term" value="F:oxidoreductase activity"/>
    <property type="evidence" value="ECO:0007669"/>
    <property type="project" value="InterPro"/>
</dbReference>
<evidence type="ECO:0000256" key="5">
    <source>
        <dbReference type="ARBA" id="ARBA00023004"/>
    </source>
</evidence>
<name>A0A1M5V0P1_9BACT</name>
<organism evidence="8 9">
    <name type="scientific">Desulfofustis glycolicus DSM 9705</name>
    <dbReference type="NCBI Taxonomy" id="1121409"/>
    <lineage>
        <taxon>Bacteria</taxon>
        <taxon>Pseudomonadati</taxon>
        <taxon>Thermodesulfobacteriota</taxon>
        <taxon>Desulfobulbia</taxon>
        <taxon>Desulfobulbales</taxon>
        <taxon>Desulfocapsaceae</taxon>
        <taxon>Desulfofustis</taxon>
    </lineage>
</organism>
<evidence type="ECO:0000259" key="6">
    <source>
        <dbReference type="PROSITE" id="PS50903"/>
    </source>
</evidence>
<evidence type="ECO:0000256" key="4">
    <source>
        <dbReference type="ARBA" id="ARBA00022982"/>
    </source>
</evidence>
<proteinExistence type="predicted"/>
<keyword evidence="5" id="KW-0408">Iron</keyword>
<dbReference type="EMBL" id="FQXS01000006">
    <property type="protein sequence ID" value="SHH68825.1"/>
    <property type="molecule type" value="Genomic_DNA"/>
</dbReference>
<evidence type="ECO:0000256" key="1">
    <source>
        <dbReference type="ARBA" id="ARBA00001965"/>
    </source>
</evidence>
<dbReference type="InterPro" id="IPR052364">
    <property type="entry name" value="Rubrerythrin"/>
</dbReference>
<dbReference type="Gene3D" id="1.20.1260.10">
    <property type="match status" value="1"/>
</dbReference>
<feature type="domain" description="Rubredoxin-like" evidence="6">
    <location>
        <begin position="135"/>
        <end position="169"/>
    </location>
</feature>
<dbReference type="InterPro" id="IPR009040">
    <property type="entry name" value="Ferritin-like_diiron"/>
</dbReference>
<keyword evidence="9" id="KW-1185">Reference proteome</keyword>
<dbReference type="PANTHER" id="PTHR43865:SF1">
    <property type="entry name" value="RUBRERYTHRIN-RELATED"/>
    <property type="match status" value="1"/>
</dbReference>
<dbReference type="NCBIfam" id="NF045767">
    <property type="entry name" value="RuberyRbr"/>
    <property type="match status" value="1"/>
</dbReference>
<accession>A0A1M5V0P1</accession>
<dbReference type="CDD" id="cd00729">
    <property type="entry name" value="rubredoxin_SM"/>
    <property type="match status" value="1"/>
</dbReference>
<dbReference type="InterPro" id="IPR048574">
    <property type="entry name" value="RUBY_RBDX"/>
</dbReference>
<dbReference type="PROSITE" id="PS50905">
    <property type="entry name" value="FERRITIN_LIKE"/>
    <property type="match status" value="1"/>
</dbReference>
<evidence type="ECO:0000313" key="8">
    <source>
        <dbReference type="EMBL" id="SHH68825.1"/>
    </source>
</evidence>
<dbReference type="Pfam" id="PF02915">
    <property type="entry name" value="Rubrerythrin"/>
    <property type="match status" value="1"/>
</dbReference>
<dbReference type="InterPro" id="IPR003251">
    <property type="entry name" value="Rr_diiron-bd_dom"/>
</dbReference>
<protein>
    <submittedName>
        <fullName evidence="8">Rubrerythrin</fullName>
    </submittedName>
</protein>
<dbReference type="RefSeq" id="WP_073374744.1">
    <property type="nucleotide sequence ID" value="NZ_FQXS01000006.1"/>
</dbReference>
<reference evidence="8 9" key="1">
    <citation type="submission" date="2016-11" db="EMBL/GenBank/DDBJ databases">
        <authorList>
            <person name="Jaros S."/>
            <person name="Januszkiewicz K."/>
            <person name="Wedrychowicz H."/>
        </authorList>
    </citation>
    <scope>NUCLEOTIDE SEQUENCE [LARGE SCALE GENOMIC DNA]</scope>
    <source>
        <strain evidence="8 9">DSM 9705</strain>
    </source>
</reference>
<dbReference type="Pfam" id="PF21349">
    <property type="entry name" value="RUBY_RBDX"/>
    <property type="match status" value="1"/>
</dbReference>
<keyword evidence="3" id="KW-0479">Metal-binding</keyword>
<sequence>MSKTTENLKEAFAGESMARNKYTFFAKVARKEGYHYIANLFEETAINEMRHANDHFKLLGGIGDTVANLKEAIDGEDYETSSMYPEFAKVAKEEGNMEAAIKFEMIGKVEAEHRERYKKLLARVENGTVFKRDQPIKWKCTLCGYIHEGTEPPTKCPSCEHPKEYYEPADLHKDL</sequence>
<dbReference type="OrthoDB" id="9799749at2"/>
<comment type="cofactor">
    <cofactor evidence="1">
        <name>Fe(3+)</name>
        <dbReference type="ChEBI" id="CHEBI:29034"/>
    </cofactor>
</comment>
<dbReference type="Proteomes" id="UP000184139">
    <property type="component" value="Unassembled WGS sequence"/>
</dbReference>
<keyword evidence="2" id="KW-0813">Transport</keyword>
<feature type="domain" description="Ferritin-like diiron" evidence="7">
    <location>
        <begin position="1"/>
        <end position="128"/>
    </location>
</feature>
<evidence type="ECO:0000256" key="3">
    <source>
        <dbReference type="ARBA" id="ARBA00022723"/>
    </source>
</evidence>
<dbReference type="STRING" id="1121409.SAMN02745124_01458"/>
<dbReference type="SUPFAM" id="SSF47240">
    <property type="entry name" value="Ferritin-like"/>
    <property type="match status" value="1"/>
</dbReference>
<dbReference type="SUPFAM" id="SSF57802">
    <property type="entry name" value="Rubredoxin-like"/>
    <property type="match status" value="1"/>
</dbReference>